<dbReference type="EMBL" id="HBUF01557496">
    <property type="protein sequence ID" value="CAG6760746.1"/>
    <property type="molecule type" value="Transcribed_RNA"/>
</dbReference>
<name>A0A8D9AAS5_9HEMI</name>
<organism evidence="2">
    <name type="scientific">Cacopsylla melanoneura</name>
    <dbReference type="NCBI Taxonomy" id="428564"/>
    <lineage>
        <taxon>Eukaryota</taxon>
        <taxon>Metazoa</taxon>
        <taxon>Ecdysozoa</taxon>
        <taxon>Arthropoda</taxon>
        <taxon>Hexapoda</taxon>
        <taxon>Insecta</taxon>
        <taxon>Pterygota</taxon>
        <taxon>Neoptera</taxon>
        <taxon>Paraneoptera</taxon>
        <taxon>Hemiptera</taxon>
        <taxon>Sternorrhyncha</taxon>
        <taxon>Psylloidea</taxon>
        <taxon>Psyllidae</taxon>
        <taxon>Psyllinae</taxon>
        <taxon>Cacopsylla</taxon>
    </lineage>
</organism>
<evidence type="ECO:0000313" key="2">
    <source>
        <dbReference type="EMBL" id="CAG6760746.1"/>
    </source>
</evidence>
<reference evidence="2" key="1">
    <citation type="submission" date="2021-05" db="EMBL/GenBank/DDBJ databases">
        <authorList>
            <person name="Alioto T."/>
            <person name="Alioto T."/>
            <person name="Gomez Garrido J."/>
        </authorList>
    </citation>
    <scope>NUCLEOTIDE SEQUENCE</scope>
</reference>
<evidence type="ECO:0000256" key="1">
    <source>
        <dbReference type="SAM" id="SignalP"/>
    </source>
</evidence>
<proteinExistence type="predicted"/>
<accession>A0A8D9AAS5</accession>
<dbReference type="AlphaFoldDB" id="A0A8D9AAS5"/>
<keyword evidence="1" id="KW-0732">Signal</keyword>
<feature type="chain" id="PRO_5034195529" description="Secreted protein" evidence="1">
    <location>
        <begin position="24"/>
        <end position="128"/>
    </location>
</feature>
<evidence type="ECO:0008006" key="3">
    <source>
        <dbReference type="Google" id="ProtNLM"/>
    </source>
</evidence>
<feature type="signal peptide" evidence="1">
    <location>
        <begin position="1"/>
        <end position="23"/>
    </location>
</feature>
<protein>
    <recommendedName>
        <fullName evidence="3">Secreted protein</fullName>
    </recommendedName>
</protein>
<sequence>MIASDSFPISLLLHLLPLGLIQHGSIMSLKMAKSCSISSIMFVRKLLKRVKYLTRNGCFLSTSFLSISSWKCPTFLMFSLRSLINLNGSASARADRRIKVIRQHEVNTRKENLKIIFITHCKLTNRLF</sequence>